<evidence type="ECO:0000313" key="1">
    <source>
        <dbReference type="EMBL" id="MBZ2166777.1"/>
    </source>
</evidence>
<keyword evidence="2" id="KW-1185">Reference proteome</keyword>
<name>A0A8T5UWW0_9EURY</name>
<protein>
    <submittedName>
        <fullName evidence="1">Alpha/beta hydrolase</fullName>
    </submittedName>
</protein>
<dbReference type="RefSeq" id="WP_223792313.1">
    <property type="nucleotide sequence ID" value="NZ_JAIOUQ010000014.1"/>
</dbReference>
<organism evidence="1 2">
    <name type="scientific">Methanobacterium spitsbergense</name>
    <dbReference type="NCBI Taxonomy" id="2874285"/>
    <lineage>
        <taxon>Archaea</taxon>
        <taxon>Methanobacteriati</taxon>
        <taxon>Methanobacteriota</taxon>
        <taxon>Methanomada group</taxon>
        <taxon>Methanobacteria</taxon>
        <taxon>Methanobacteriales</taxon>
        <taxon>Methanobacteriaceae</taxon>
        <taxon>Methanobacterium</taxon>
    </lineage>
</organism>
<dbReference type="Proteomes" id="UP000825933">
    <property type="component" value="Unassembled WGS sequence"/>
</dbReference>
<dbReference type="GO" id="GO:0016787">
    <property type="term" value="F:hydrolase activity"/>
    <property type="evidence" value="ECO:0007669"/>
    <property type="project" value="UniProtKB-KW"/>
</dbReference>
<reference evidence="2" key="1">
    <citation type="journal article" date="2022" name="Microbiol. Resour. Announc.">
        <title>Draft Genome Sequence of a Methanogenic Archaeon from West Spitsbergen Permafrost.</title>
        <authorList>
            <person name="Trubitsyn V."/>
            <person name="Rivkina E."/>
            <person name="Shcherbakova V."/>
        </authorList>
    </citation>
    <scope>NUCLEOTIDE SEQUENCE [LARGE SCALE GENOMIC DNA]</scope>
    <source>
        <strain evidence="2">VT</strain>
    </source>
</reference>
<evidence type="ECO:0000313" key="2">
    <source>
        <dbReference type="Proteomes" id="UP000825933"/>
    </source>
</evidence>
<dbReference type="SUPFAM" id="SSF53474">
    <property type="entry name" value="alpha/beta-Hydrolases"/>
    <property type="match status" value="1"/>
</dbReference>
<sequence length="287" mass="31478">MSSKQKYTKCFVTSEDGTIVGYRQMGSGPGIILLHGGVNASQNLMKMGKLLSDEFTVYIPDRRGRGMSGPFGSDYSIEKEDQDLNILLNKTGAHYVFGTADGALFALHAAISLPSIHKVIAYEPLIFAGQPGLDEFKVTIKHLDKNIADNNIAKATVEITKDSAAPVRAIPDLVLVPLVKLILWINQRNVKGDEVPYQDLIPVLGPELHVVEKTEGTIDEYKAISAKVLLLEGSKTQSLLKDSMTQLYNVLPCSDLVELKCLNHDSAQDYGKPEPIANEIKRFLKGK</sequence>
<gene>
    <name evidence="1" type="ORF">K8N75_12090</name>
</gene>
<dbReference type="EMBL" id="JAIOUQ010000014">
    <property type="protein sequence ID" value="MBZ2166777.1"/>
    <property type="molecule type" value="Genomic_DNA"/>
</dbReference>
<dbReference type="Gene3D" id="3.40.50.1820">
    <property type="entry name" value="alpha/beta hydrolase"/>
    <property type="match status" value="1"/>
</dbReference>
<dbReference type="AlphaFoldDB" id="A0A8T5UWW0"/>
<comment type="caution">
    <text evidence="1">The sequence shown here is derived from an EMBL/GenBank/DDBJ whole genome shotgun (WGS) entry which is preliminary data.</text>
</comment>
<proteinExistence type="predicted"/>
<accession>A0A8T5UWW0</accession>
<dbReference type="InterPro" id="IPR029058">
    <property type="entry name" value="AB_hydrolase_fold"/>
</dbReference>
<keyword evidence="1" id="KW-0378">Hydrolase</keyword>